<evidence type="ECO:0000256" key="1">
    <source>
        <dbReference type="ARBA" id="ARBA00022729"/>
    </source>
</evidence>
<name>A0A344TEG1_9BACT</name>
<feature type="domain" description="Polysaccharide export protein N-terminal" evidence="3">
    <location>
        <begin position="53"/>
        <end position="155"/>
    </location>
</feature>
<dbReference type="KEGG" id="run:DR864_04425"/>
<keyword evidence="2" id="KW-1133">Transmembrane helix</keyword>
<keyword evidence="2" id="KW-0472">Membrane</keyword>
<keyword evidence="1" id="KW-0732">Signal</keyword>
<dbReference type="RefSeq" id="WP_114065818.1">
    <property type="nucleotide sequence ID" value="NZ_CP030850.1"/>
</dbReference>
<evidence type="ECO:0000313" key="4">
    <source>
        <dbReference type="EMBL" id="AXE17032.1"/>
    </source>
</evidence>
<protein>
    <submittedName>
        <fullName evidence="4">Ligand-binding protein</fullName>
    </submittedName>
</protein>
<dbReference type="AlphaFoldDB" id="A0A344TEG1"/>
<dbReference type="PROSITE" id="PS51257">
    <property type="entry name" value="PROKAR_LIPOPROTEIN"/>
    <property type="match status" value="1"/>
</dbReference>
<dbReference type="PANTHER" id="PTHR33619">
    <property type="entry name" value="POLYSACCHARIDE EXPORT PROTEIN GFCE-RELATED"/>
    <property type="match status" value="1"/>
</dbReference>
<evidence type="ECO:0000259" key="3">
    <source>
        <dbReference type="Pfam" id="PF02563"/>
    </source>
</evidence>
<dbReference type="InterPro" id="IPR003715">
    <property type="entry name" value="Poly_export_N"/>
</dbReference>
<dbReference type="PANTHER" id="PTHR33619:SF3">
    <property type="entry name" value="POLYSACCHARIDE EXPORT PROTEIN GFCE-RELATED"/>
    <property type="match status" value="1"/>
</dbReference>
<dbReference type="GO" id="GO:0015159">
    <property type="term" value="F:polysaccharide transmembrane transporter activity"/>
    <property type="evidence" value="ECO:0007669"/>
    <property type="project" value="InterPro"/>
</dbReference>
<keyword evidence="2" id="KW-0812">Transmembrane</keyword>
<dbReference type="OrthoDB" id="662756at2"/>
<evidence type="ECO:0000313" key="5">
    <source>
        <dbReference type="Proteomes" id="UP000251993"/>
    </source>
</evidence>
<keyword evidence="5" id="KW-1185">Reference proteome</keyword>
<accession>A0A344TEG1</accession>
<reference evidence="4 5" key="1">
    <citation type="submission" date="2018-07" db="EMBL/GenBank/DDBJ databases">
        <title>Genome sequencing of Runella.</title>
        <authorList>
            <person name="Baek M.-G."/>
            <person name="Yi H."/>
        </authorList>
    </citation>
    <scope>NUCLEOTIDE SEQUENCE [LARGE SCALE GENOMIC DNA]</scope>
    <source>
        <strain evidence="4 5">HYN0085</strain>
    </source>
</reference>
<evidence type="ECO:0000256" key="2">
    <source>
        <dbReference type="SAM" id="Phobius"/>
    </source>
</evidence>
<gene>
    <name evidence="4" type="ORF">DR864_04425</name>
</gene>
<sequence length="277" mass="30735">MRKFFKILGGWSICLGIISSTFFTSCVTVDTRKITYFQSADTLPYQVLPPITPQVTRIQPDDILAVTVSSLSEESNVVFNFPNINALSTTVFPAAAGGGAMTGRQPLGYLVDSTGAIEMPLVGKVKVLGLNLAQAGDSIKLRLLNYLKEPTVNVRYLNHKFTVIGEVNRPAVINLLDDHTSLPEALGMVGDLTIYGLRKNVMLIRTEKDKREVVRIDLTSRDFFNSPYYYLRNNDVIYVDVSKGKVTFTDQRVQQLQLIPIFTGIATTIVVILNLLK</sequence>
<organism evidence="4 5">
    <name type="scientific">Runella rosea</name>
    <dbReference type="NCBI Taxonomy" id="2259595"/>
    <lineage>
        <taxon>Bacteria</taxon>
        <taxon>Pseudomonadati</taxon>
        <taxon>Bacteroidota</taxon>
        <taxon>Cytophagia</taxon>
        <taxon>Cytophagales</taxon>
        <taxon>Spirosomataceae</taxon>
        <taxon>Runella</taxon>
    </lineage>
</organism>
<proteinExistence type="predicted"/>
<feature type="transmembrane region" description="Helical" evidence="2">
    <location>
        <begin position="258"/>
        <end position="276"/>
    </location>
</feature>
<dbReference type="Pfam" id="PF02563">
    <property type="entry name" value="Poly_export"/>
    <property type="match status" value="1"/>
</dbReference>
<dbReference type="InterPro" id="IPR049712">
    <property type="entry name" value="Poly_export"/>
</dbReference>
<dbReference type="EMBL" id="CP030850">
    <property type="protein sequence ID" value="AXE17032.1"/>
    <property type="molecule type" value="Genomic_DNA"/>
</dbReference>
<dbReference type="Proteomes" id="UP000251993">
    <property type="component" value="Chromosome"/>
</dbReference>
<dbReference type="Gene3D" id="3.10.560.10">
    <property type="entry name" value="Outer membrane lipoprotein wza domain like"/>
    <property type="match status" value="1"/>
</dbReference>